<dbReference type="InterPro" id="IPR036864">
    <property type="entry name" value="Zn2-C6_fun-type_DNA-bd_sf"/>
</dbReference>
<dbReference type="PROSITE" id="PS50048">
    <property type="entry name" value="ZN2_CY6_FUNGAL_2"/>
    <property type="match status" value="1"/>
</dbReference>
<keyword evidence="2" id="KW-0862">Zinc</keyword>
<evidence type="ECO:0000256" key="2">
    <source>
        <dbReference type="ARBA" id="ARBA00022833"/>
    </source>
</evidence>
<feature type="domain" description="Zn(2)-C6 fungal-type" evidence="6">
    <location>
        <begin position="17"/>
        <end position="47"/>
    </location>
</feature>
<dbReference type="Gene3D" id="4.10.240.10">
    <property type="entry name" value="Zn(2)-C6 fungal-type DNA-binding domain"/>
    <property type="match status" value="1"/>
</dbReference>
<dbReference type="InterPro" id="IPR001138">
    <property type="entry name" value="Zn2Cys6_DnaBD"/>
</dbReference>
<dbReference type="PRINTS" id="PR00755">
    <property type="entry name" value="AFLATOXINBRP"/>
</dbReference>
<evidence type="ECO:0000313" key="7">
    <source>
        <dbReference type="EMBL" id="KAH7363405.1"/>
    </source>
</evidence>
<reference evidence="7" key="1">
    <citation type="journal article" date="2021" name="Nat. Commun.">
        <title>Genetic determinants of endophytism in the Arabidopsis root mycobiome.</title>
        <authorList>
            <person name="Mesny F."/>
            <person name="Miyauchi S."/>
            <person name="Thiergart T."/>
            <person name="Pickel B."/>
            <person name="Atanasova L."/>
            <person name="Karlsson M."/>
            <person name="Huettel B."/>
            <person name="Barry K.W."/>
            <person name="Haridas S."/>
            <person name="Chen C."/>
            <person name="Bauer D."/>
            <person name="Andreopoulos W."/>
            <person name="Pangilinan J."/>
            <person name="LaButti K."/>
            <person name="Riley R."/>
            <person name="Lipzen A."/>
            <person name="Clum A."/>
            <person name="Drula E."/>
            <person name="Henrissat B."/>
            <person name="Kohler A."/>
            <person name="Grigoriev I.V."/>
            <person name="Martin F.M."/>
            <person name="Hacquard S."/>
        </authorList>
    </citation>
    <scope>NUCLEOTIDE SEQUENCE</scope>
    <source>
        <strain evidence="7">MPI-CAGE-AT-0016</strain>
    </source>
</reference>
<evidence type="ECO:0000256" key="5">
    <source>
        <dbReference type="ARBA" id="ARBA00023242"/>
    </source>
</evidence>
<organism evidence="7 8">
    <name type="scientific">Plectosphaerella cucumerina</name>
    <dbReference type="NCBI Taxonomy" id="40658"/>
    <lineage>
        <taxon>Eukaryota</taxon>
        <taxon>Fungi</taxon>
        <taxon>Dikarya</taxon>
        <taxon>Ascomycota</taxon>
        <taxon>Pezizomycotina</taxon>
        <taxon>Sordariomycetes</taxon>
        <taxon>Hypocreomycetidae</taxon>
        <taxon>Glomerellales</taxon>
        <taxon>Plectosphaerellaceae</taxon>
        <taxon>Plectosphaerella</taxon>
    </lineage>
</organism>
<dbReference type="SUPFAM" id="SSF57701">
    <property type="entry name" value="Zn2/Cys6 DNA-binding domain"/>
    <property type="match status" value="1"/>
</dbReference>
<evidence type="ECO:0000259" key="6">
    <source>
        <dbReference type="PROSITE" id="PS50048"/>
    </source>
</evidence>
<dbReference type="Pfam" id="PF00172">
    <property type="entry name" value="Zn_clus"/>
    <property type="match status" value="1"/>
</dbReference>
<accession>A0A8K0X624</accession>
<dbReference type="OrthoDB" id="4216928at2759"/>
<dbReference type="GO" id="GO:0000981">
    <property type="term" value="F:DNA-binding transcription factor activity, RNA polymerase II-specific"/>
    <property type="evidence" value="ECO:0007669"/>
    <property type="project" value="InterPro"/>
</dbReference>
<sequence length="414" mass="45276">MSLTARERRNPPSRRKSCSACIKAKRRCDGISPTCTRCGNRGIACEYPLRKTRRGPASAKDADAPQEAGLSDFASFDFHFDENLPLEGSPTMLLADLDDTSACCFDPDLCLDPAALIPSPTAIVPTAPTASLSSCDLVVRQLQFALDETRRAIHTMASSMTTPWSHPLLYRDDMPRAMRDAHAGCAMYTTKTRANAPFVLRSLESFSDDLLASEPAPTLRARLAHTQALILYLVMRLLDGDIRARAAAEKQLDALDASAFALLPHVDWDNLVPPAVDAFIPLYPAVRAAAAWGAWAIHESARRTFCFALYFLQAYRILAGLRGPDCDHRLMLCRALTVSAALWDASSAVAFARAWNERRYFIITAARLEDVLDEAGADDMDAFARMLLSSAMGIEEAEGWFASKGGNLRALAEG</sequence>
<keyword evidence="5" id="KW-0539">Nucleus</keyword>
<keyword evidence="1" id="KW-0479">Metal-binding</keyword>
<dbReference type="PANTHER" id="PTHR47660:SF3">
    <property type="entry name" value="FINGER DOMAIN PROTEIN, PUTATIVE (AFU_ORTHOLOGUE AFUA_4G03310)-RELATED"/>
    <property type="match status" value="1"/>
</dbReference>
<evidence type="ECO:0000256" key="1">
    <source>
        <dbReference type="ARBA" id="ARBA00022723"/>
    </source>
</evidence>
<protein>
    <recommendedName>
        <fullName evidence="6">Zn(2)-C6 fungal-type domain-containing protein</fullName>
    </recommendedName>
</protein>
<comment type="caution">
    <text evidence="7">The sequence shown here is derived from an EMBL/GenBank/DDBJ whole genome shotgun (WGS) entry which is preliminary data.</text>
</comment>
<evidence type="ECO:0000256" key="4">
    <source>
        <dbReference type="ARBA" id="ARBA00023163"/>
    </source>
</evidence>
<dbReference type="Proteomes" id="UP000813385">
    <property type="component" value="Unassembled WGS sequence"/>
</dbReference>
<dbReference type="SMART" id="SM00066">
    <property type="entry name" value="GAL4"/>
    <property type="match status" value="1"/>
</dbReference>
<proteinExistence type="predicted"/>
<evidence type="ECO:0000313" key="8">
    <source>
        <dbReference type="Proteomes" id="UP000813385"/>
    </source>
</evidence>
<dbReference type="GO" id="GO:0008270">
    <property type="term" value="F:zinc ion binding"/>
    <property type="evidence" value="ECO:0007669"/>
    <property type="project" value="InterPro"/>
</dbReference>
<dbReference type="CDD" id="cd00067">
    <property type="entry name" value="GAL4"/>
    <property type="match status" value="1"/>
</dbReference>
<keyword evidence="8" id="KW-1185">Reference proteome</keyword>
<dbReference type="AlphaFoldDB" id="A0A8K0X624"/>
<dbReference type="PANTHER" id="PTHR47660">
    <property type="entry name" value="TRANSCRIPTION FACTOR WITH C2H2 AND ZN(2)-CYS(6) DNA BINDING DOMAIN (EUROFUNG)-RELATED-RELATED"/>
    <property type="match status" value="1"/>
</dbReference>
<keyword evidence="4" id="KW-0804">Transcription</keyword>
<name>A0A8K0X624_9PEZI</name>
<keyword evidence="3" id="KW-0805">Transcription regulation</keyword>
<evidence type="ECO:0000256" key="3">
    <source>
        <dbReference type="ARBA" id="ARBA00023015"/>
    </source>
</evidence>
<dbReference type="EMBL" id="JAGPXD010000003">
    <property type="protein sequence ID" value="KAH7363405.1"/>
    <property type="molecule type" value="Genomic_DNA"/>
</dbReference>
<gene>
    <name evidence="7" type="ORF">B0T11DRAFT_353619</name>
</gene>